<dbReference type="Gene3D" id="3.40.50.2300">
    <property type="match status" value="3"/>
</dbReference>
<organism evidence="13 14">
    <name type="scientific">Chlorogloeopsis fritschii PCC 6912</name>
    <dbReference type="NCBI Taxonomy" id="211165"/>
    <lineage>
        <taxon>Bacteria</taxon>
        <taxon>Bacillati</taxon>
        <taxon>Cyanobacteriota</taxon>
        <taxon>Cyanophyceae</taxon>
        <taxon>Nostocales</taxon>
        <taxon>Chlorogloeopsidaceae</taxon>
        <taxon>Chlorogloeopsis</taxon>
    </lineage>
</organism>
<evidence type="ECO:0000256" key="4">
    <source>
        <dbReference type="ARBA" id="ARBA00023125"/>
    </source>
</evidence>
<dbReference type="InterPro" id="IPR016032">
    <property type="entry name" value="Sig_transdc_resp-reg_C-effctor"/>
</dbReference>
<evidence type="ECO:0000259" key="12">
    <source>
        <dbReference type="PROSITE" id="PS51755"/>
    </source>
</evidence>
<feature type="modified residue" description="4-aspartylphosphate" evidence="7">
    <location>
        <position position="548"/>
    </location>
</feature>
<dbReference type="InterPro" id="IPR036641">
    <property type="entry name" value="HPT_dom_sf"/>
</dbReference>
<dbReference type="InterPro" id="IPR039420">
    <property type="entry name" value="WalR-like"/>
</dbReference>
<dbReference type="Pfam" id="PF01627">
    <property type="entry name" value="Hpt"/>
    <property type="match status" value="1"/>
</dbReference>
<dbReference type="GO" id="GO:0000976">
    <property type="term" value="F:transcription cis-regulatory region binding"/>
    <property type="evidence" value="ECO:0007669"/>
    <property type="project" value="TreeGrafter"/>
</dbReference>
<comment type="caution">
    <text evidence="13">The sequence shown here is derived from an EMBL/GenBank/DDBJ whole genome shotgun (WGS) entry which is preliminary data.</text>
</comment>
<dbReference type="Gene3D" id="3.30.70.270">
    <property type="match status" value="1"/>
</dbReference>
<evidence type="ECO:0008006" key="15">
    <source>
        <dbReference type="Google" id="ProtNLM"/>
    </source>
</evidence>
<feature type="modified residue" description="4-aspartylphosphate" evidence="7">
    <location>
        <position position="58"/>
    </location>
</feature>
<dbReference type="SUPFAM" id="SSF55073">
    <property type="entry name" value="Nucleotide cyclase"/>
    <property type="match status" value="1"/>
</dbReference>
<evidence type="ECO:0000256" key="2">
    <source>
        <dbReference type="ARBA" id="ARBA00023012"/>
    </source>
</evidence>
<dbReference type="PROSITE" id="PS50887">
    <property type="entry name" value="GGDEF"/>
    <property type="match status" value="1"/>
</dbReference>
<evidence type="ECO:0000256" key="6">
    <source>
        <dbReference type="PROSITE-ProRule" id="PRU00110"/>
    </source>
</evidence>
<dbReference type="SUPFAM" id="SSF46894">
    <property type="entry name" value="C-terminal effector domain of the bipartite response regulators"/>
    <property type="match status" value="1"/>
</dbReference>
<feature type="domain" description="OmpR/PhoB-type" evidence="12">
    <location>
        <begin position="132"/>
        <end position="231"/>
    </location>
</feature>
<evidence type="ECO:0000313" key="14">
    <source>
        <dbReference type="Proteomes" id="UP000268857"/>
    </source>
</evidence>
<dbReference type="CDD" id="cd00383">
    <property type="entry name" value="trans_reg_C"/>
    <property type="match status" value="1"/>
</dbReference>
<dbReference type="InterPro" id="IPR029787">
    <property type="entry name" value="Nucleotide_cyclase"/>
</dbReference>
<dbReference type="Pfam" id="PF00072">
    <property type="entry name" value="Response_reg"/>
    <property type="match status" value="2"/>
</dbReference>
<keyword evidence="5" id="KW-0804">Transcription</keyword>
<dbReference type="PANTHER" id="PTHR48111:SF15">
    <property type="entry name" value="OMPR SUBFAMILY"/>
    <property type="match status" value="1"/>
</dbReference>
<protein>
    <recommendedName>
        <fullName evidence="15">Transcriptional regulator</fullName>
    </recommendedName>
</protein>
<evidence type="ECO:0000259" key="9">
    <source>
        <dbReference type="PROSITE" id="PS50110"/>
    </source>
</evidence>
<evidence type="ECO:0000256" key="1">
    <source>
        <dbReference type="ARBA" id="ARBA00022553"/>
    </source>
</evidence>
<dbReference type="GO" id="GO:0032993">
    <property type="term" value="C:protein-DNA complex"/>
    <property type="evidence" value="ECO:0007669"/>
    <property type="project" value="TreeGrafter"/>
</dbReference>
<feature type="domain" description="Response regulatory" evidence="9">
    <location>
        <begin position="374"/>
        <end position="490"/>
    </location>
</feature>
<evidence type="ECO:0000256" key="7">
    <source>
        <dbReference type="PROSITE-ProRule" id="PRU00169"/>
    </source>
</evidence>
<keyword evidence="4 8" id="KW-0238">DNA-binding</keyword>
<dbReference type="SUPFAM" id="SSF47226">
    <property type="entry name" value="Histidine-containing phosphotransfer domain, HPT domain"/>
    <property type="match status" value="1"/>
</dbReference>
<dbReference type="CDD" id="cd19935">
    <property type="entry name" value="REC_OmpR_CusR-like"/>
    <property type="match status" value="1"/>
</dbReference>
<dbReference type="SMART" id="SM00267">
    <property type="entry name" value="GGDEF"/>
    <property type="match status" value="1"/>
</dbReference>
<dbReference type="Gene3D" id="1.20.120.160">
    <property type="entry name" value="HPT domain"/>
    <property type="match status" value="1"/>
</dbReference>
<dbReference type="PROSITE" id="PS51755">
    <property type="entry name" value="OMPR_PHOB"/>
    <property type="match status" value="1"/>
</dbReference>
<dbReference type="SUPFAM" id="SSF52172">
    <property type="entry name" value="CheY-like"/>
    <property type="match status" value="3"/>
</dbReference>
<dbReference type="GO" id="GO:0000156">
    <property type="term" value="F:phosphorelay response regulator activity"/>
    <property type="evidence" value="ECO:0007669"/>
    <property type="project" value="TreeGrafter"/>
</dbReference>
<dbReference type="Pfam" id="PF00486">
    <property type="entry name" value="Trans_reg_C"/>
    <property type="match status" value="1"/>
</dbReference>
<evidence type="ECO:0000313" key="13">
    <source>
        <dbReference type="EMBL" id="RUR84195.1"/>
    </source>
</evidence>
<feature type="domain" description="Response regulatory" evidence="9">
    <location>
        <begin position="9"/>
        <end position="123"/>
    </location>
</feature>
<accession>A0A433NMC0</accession>
<keyword evidence="1 7" id="KW-0597">Phosphoprotein</keyword>
<evidence type="ECO:0000256" key="3">
    <source>
        <dbReference type="ARBA" id="ARBA00023015"/>
    </source>
</evidence>
<gene>
    <name evidence="13" type="ORF">PCC6912_17890</name>
</gene>
<dbReference type="GO" id="GO:0006355">
    <property type="term" value="P:regulation of DNA-templated transcription"/>
    <property type="evidence" value="ECO:0007669"/>
    <property type="project" value="InterPro"/>
</dbReference>
<dbReference type="AlphaFoldDB" id="A0A433NMC0"/>
<dbReference type="NCBIfam" id="TIGR00254">
    <property type="entry name" value="GGDEF"/>
    <property type="match status" value="1"/>
</dbReference>
<dbReference type="FunFam" id="3.40.50.2300:FF:000001">
    <property type="entry name" value="DNA-binding response regulator PhoB"/>
    <property type="match status" value="1"/>
</dbReference>
<dbReference type="Gene3D" id="1.10.10.10">
    <property type="entry name" value="Winged helix-like DNA-binding domain superfamily/Winged helix DNA-binding domain"/>
    <property type="match status" value="1"/>
</dbReference>
<dbReference type="InterPro" id="IPR043128">
    <property type="entry name" value="Rev_trsase/Diguanyl_cyclase"/>
</dbReference>
<evidence type="ECO:0000259" key="11">
    <source>
        <dbReference type="PROSITE" id="PS50894"/>
    </source>
</evidence>
<dbReference type="PROSITE" id="PS50110">
    <property type="entry name" value="RESPONSE_REGULATORY"/>
    <property type="match status" value="3"/>
</dbReference>
<dbReference type="InterPro" id="IPR036388">
    <property type="entry name" value="WH-like_DNA-bd_sf"/>
</dbReference>
<dbReference type="PANTHER" id="PTHR48111">
    <property type="entry name" value="REGULATOR OF RPOS"/>
    <property type="match status" value="1"/>
</dbReference>
<name>A0A433NMC0_CHLFR</name>
<dbReference type="PROSITE" id="PS50894">
    <property type="entry name" value="HPT"/>
    <property type="match status" value="1"/>
</dbReference>
<evidence type="ECO:0000256" key="8">
    <source>
        <dbReference type="PROSITE-ProRule" id="PRU01091"/>
    </source>
</evidence>
<dbReference type="Pfam" id="PF00990">
    <property type="entry name" value="GGDEF"/>
    <property type="match status" value="1"/>
</dbReference>
<keyword evidence="3" id="KW-0805">Transcription regulation</keyword>
<dbReference type="CDD" id="cd01949">
    <property type="entry name" value="GGDEF"/>
    <property type="match status" value="1"/>
</dbReference>
<keyword evidence="2" id="KW-0902">Two-component regulatory system</keyword>
<sequence length="814" mass="90693">MSEGHSFMKILLIEDDPSIAQFLSNALTAYRYTVDTAADGQLGLELATQGEYGAILLDLMVPKIDGLSLCRHLRRQGCQTPILMLTAKDSDEDIVTGLDAGADVYVTKPCEPSQLIARIRALLRRQGSAVSSPVLKWGALCLDPGLIQVTYQQQIITLSPKEYSLLELFLRHPQRIFSRSAIIDHLWSIDESPTDAAVTNLIKDLRRRLKSAGITEDVIETVYRLGYRLRVPPQTDKKHNEEQLDWTKQQESYLKQEGIVLFDEALQDFQASLEKRLEVLDRAKSLLQLNHLDSSEIERVTEEAHRLAGGLGTFGYIRGSELARSLEHLFVERLLPKEELYTKFCQLLEELKQEIAKQPTPSTITTPQTASTPLVVVIDDDSSFTEALQQAATKRGFRLEVAPSRVIDCHWNVTEAPSVIVLSLYGTSMQANELSLVQNLKVQFPAIPVLILAKQDRLDERVAIARFRNVRYLLKPVTAQELLETIATVLSRNIVADAKVMVVDDDPVMLKTLTSLLQPCGLQVTTVPHPEMFWHILKFTEPDVLLLDLKMPTFDGIDLCRVVRQDSAYADLPIVVVTAHTDIDSIQQALAAGADDFLCKPIVGSDLVSRVINRIERSRSFGGGNSRSQQQQLKILPEESQAWQSEINKDGLTKVASGQYFHEFLAQVWQHLSGEQAPLSLIICDVDNFTFYNDSHGYQAGNFCLQQIANAIRECINPTSDLLARYGEDKFAVVLPNSNPNAALQVVEQIQFKIANLQISQNSSDKTRQISLSLGITSTVPTTEKSLQNAIAIATQALYAAKARGGNTYCLYPS</sequence>
<dbReference type="InterPro" id="IPR000160">
    <property type="entry name" value="GGDEF_dom"/>
</dbReference>
<feature type="domain" description="GGDEF" evidence="10">
    <location>
        <begin position="677"/>
        <end position="814"/>
    </location>
</feature>
<dbReference type="SMART" id="SM00448">
    <property type="entry name" value="REC"/>
    <property type="match status" value="3"/>
</dbReference>
<reference evidence="13 14" key="1">
    <citation type="journal article" date="2019" name="Genome Biol. Evol.">
        <title>Day and night: Metabolic profiles and evolutionary relationships of six axenic non-marine cyanobacteria.</title>
        <authorList>
            <person name="Will S.E."/>
            <person name="Henke P."/>
            <person name="Boedeker C."/>
            <person name="Huang S."/>
            <person name="Brinkmann H."/>
            <person name="Rohde M."/>
            <person name="Jarek M."/>
            <person name="Friedl T."/>
            <person name="Seufert S."/>
            <person name="Schumacher M."/>
            <person name="Overmann J."/>
            <person name="Neumann-Schaal M."/>
            <person name="Petersen J."/>
        </authorList>
    </citation>
    <scope>NUCLEOTIDE SEQUENCE [LARGE SCALE GENOMIC DNA]</scope>
    <source>
        <strain evidence="13 14">PCC 6912</strain>
    </source>
</reference>
<dbReference type="InterPro" id="IPR001789">
    <property type="entry name" value="Sig_transdc_resp-reg_receiver"/>
</dbReference>
<feature type="domain" description="HPt" evidence="11">
    <location>
        <begin position="258"/>
        <end position="358"/>
    </location>
</feature>
<dbReference type="GO" id="GO:0005829">
    <property type="term" value="C:cytosol"/>
    <property type="evidence" value="ECO:0007669"/>
    <property type="project" value="TreeGrafter"/>
</dbReference>
<feature type="domain" description="Response regulatory" evidence="9">
    <location>
        <begin position="499"/>
        <end position="615"/>
    </location>
</feature>
<keyword evidence="14" id="KW-1185">Reference proteome</keyword>
<evidence type="ECO:0000256" key="5">
    <source>
        <dbReference type="ARBA" id="ARBA00023163"/>
    </source>
</evidence>
<dbReference type="Proteomes" id="UP000268857">
    <property type="component" value="Unassembled WGS sequence"/>
</dbReference>
<proteinExistence type="predicted"/>
<feature type="modified residue" description="Phosphohistidine" evidence="6">
    <location>
        <position position="305"/>
    </location>
</feature>
<comment type="caution">
    <text evidence="7">Lacks conserved residue(s) required for the propagation of feature annotation.</text>
</comment>
<dbReference type="SMART" id="SM00862">
    <property type="entry name" value="Trans_reg_C"/>
    <property type="match status" value="1"/>
</dbReference>
<feature type="DNA-binding region" description="OmpR/PhoB-type" evidence="8">
    <location>
        <begin position="132"/>
        <end position="231"/>
    </location>
</feature>
<dbReference type="InterPro" id="IPR008207">
    <property type="entry name" value="Sig_transdc_His_kin_Hpt_dom"/>
</dbReference>
<dbReference type="InterPro" id="IPR011006">
    <property type="entry name" value="CheY-like_superfamily"/>
</dbReference>
<dbReference type="InterPro" id="IPR001867">
    <property type="entry name" value="OmpR/PhoB-type_DNA-bd"/>
</dbReference>
<evidence type="ECO:0000259" key="10">
    <source>
        <dbReference type="PROSITE" id="PS50887"/>
    </source>
</evidence>
<dbReference type="EMBL" id="RSCJ01000005">
    <property type="protein sequence ID" value="RUR84195.1"/>
    <property type="molecule type" value="Genomic_DNA"/>
</dbReference>
<dbReference type="STRING" id="211165.GCA_000317285_00669"/>